<comment type="caution">
    <text evidence="2">The sequence shown here is derived from an EMBL/GenBank/DDBJ whole genome shotgun (WGS) entry which is preliminary data.</text>
</comment>
<feature type="signal peptide" evidence="1">
    <location>
        <begin position="1"/>
        <end position="21"/>
    </location>
</feature>
<evidence type="ECO:0000313" key="2">
    <source>
        <dbReference type="EMBL" id="VEL36751.1"/>
    </source>
</evidence>
<reference evidence="2" key="1">
    <citation type="submission" date="2018-11" db="EMBL/GenBank/DDBJ databases">
        <authorList>
            <consortium name="Pathogen Informatics"/>
        </authorList>
    </citation>
    <scope>NUCLEOTIDE SEQUENCE</scope>
</reference>
<dbReference type="AlphaFoldDB" id="A0A3S5ASK5"/>
<gene>
    <name evidence="2" type="ORF">PXEA_LOCUS30191</name>
</gene>
<dbReference type="EMBL" id="CAAALY010253077">
    <property type="protein sequence ID" value="VEL36751.1"/>
    <property type="molecule type" value="Genomic_DNA"/>
</dbReference>
<proteinExistence type="predicted"/>
<organism evidence="2 3">
    <name type="scientific">Protopolystoma xenopodis</name>
    <dbReference type="NCBI Taxonomy" id="117903"/>
    <lineage>
        <taxon>Eukaryota</taxon>
        <taxon>Metazoa</taxon>
        <taxon>Spiralia</taxon>
        <taxon>Lophotrochozoa</taxon>
        <taxon>Platyhelminthes</taxon>
        <taxon>Monogenea</taxon>
        <taxon>Polyopisthocotylea</taxon>
        <taxon>Polystomatidea</taxon>
        <taxon>Polystomatidae</taxon>
        <taxon>Protopolystoma</taxon>
    </lineage>
</organism>
<protein>
    <submittedName>
        <fullName evidence="2">Uncharacterized protein</fullName>
    </submittedName>
</protein>
<sequence>MAATNKHFLALLNLLIDQTTLELAKIDRTKYETFITIHLHQRDIFDDIVGRVFFFPPKVIQLNVGLGGFVISWLLLSDDVSLASAVSNWFPTPPR</sequence>
<dbReference type="Proteomes" id="UP000784294">
    <property type="component" value="Unassembled WGS sequence"/>
</dbReference>
<keyword evidence="1" id="KW-0732">Signal</keyword>
<dbReference type="Gene3D" id="1.20.58.1120">
    <property type="match status" value="1"/>
</dbReference>
<keyword evidence="3" id="KW-1185">Reference proteome</keyword>
<evidence type="ECO:0000256" key="1">
    <source>
        <dbReference type="SAM" id="SignalP"/>
    </source>
</evidence>
<evidence type="ECO:0000313" key="3">
    <source>
        <dbReference type="Proteomes" id="UP000784294"/>
    </source>
</evidence>
<dbReference type="OrthoDB" id="6120175at2759"/>
<name>A0A3S5ASK5_9PLAT</name>
<accession>A0A3S5ASK5</accession>
<feature type="chain" id="PRO_5018691774" evidence="1">
    <location>
        <begin position="22"/>
        <end position="95"/>
    </location>
</feature>